<evidence type="ECO:0000313" key="4">
    <source>
        <dbReference type="EMBL" id="EMC98481.1"/>
    </source>
</evidence>
<sequence length="307" mass="32786">MFSTVLELTATFGFLRLAQCVPETSCYWPDHSPAYNQTPCNAQASVSWCCYFTDICLSNGMCLQQSNVYTNRLGRGSCTDSTWSSPACPQYCADVAPGSSTGIYLAYDTLNGAFCCGRNYNQTTGQCMTGTQGSKAPFNISPGEVIYNRANGALLTPNPTETSAPSAAFVLQNSTATVTASATSCTTASAGSSSVATIAAAISVPLGVLLLAALAAVALLLGQNRKLRRGRSQQAVDHATPNMTAHTPSTLVSPYEYKQQSQPSNVVQPYQYKQPPHWSQQVPINEAPTERERVEMNDGVREAPYGK</sequence>
<name>M2MP52_BAUPA</name>
<keyword evidence="5" id="KW-1185">Reference proteome</keyword>
<gene>
    <name evidence="4" type="ORF">BAUCODRAFT_121349</name>
</gene>
<feature type="transmembrane region" description="Helical" evidence="2">
    <location>
        <begin position="195"/>
        <end position="221"/>
    </location>
</feature>
<evidence type="ECO:0000313" key="5">
    <source>
        <dbReference type="Proteomes" id="UP000011761"/>
    </source>
</evidence>
<evidence type="ECO:0000256" key="2">
    <source>
        <dbReference type="SAM" id="Phobius"/>
    </source>
</evidence>
<evidence type="ECO:0000256" key="3">
    <source>
        <dbReference type="SAM" id="SignalP"/>
    </source>
</evidence>
<feature type="signal peptide" evidence="3">
    <location>
        <begin position="1"/>
        <end position="20"/>
    </location>
</feature>
<keyword evidence="2" id="KW-0472">Membrane</keyword>
<dbReference type="STRING" id="717646.M2MP52"/>
<reference evidence="4 5" key="1">
    <citation type="journal article" date="2012" name="PLoS Pathog.">
        <title>Diverse lifestyles and strategies of plant pathogenesis encoded in the genomes of eighteen Dothideomycetes fungi.</title>
        <authorList>
            <person name="Ohm R.A."/>
            <person name="Feau N."/>
            <person name="Henrissat B."/>
            <person name="Schoch C.L."/>
            <person name="Horwitz B.A."/>
            <person name="Barry K.W."/>
            <person name="Condon B.J."/>
            <person name="Copeland A.C."/>
            <person name="Dhillon B."/>
            <person name="Glaser F."/>
            <person name="Hesse C.N."/>
            <person name="Kosti I."/>
            <person name="LaButti K."/>
            <person name="Lindquist E.A."/>
            <person name="Lucas S."/>
            <person name="Salamov A.A."/>
            <person name="Bradshaw R.E."/>
            <person name="Ciuffetti L."/>
            <person name="Hamelin R.C."/>
            <person name="Kema G.H.J."/>
            <person name="Lawrence C."/>
            <person name="Scott J.A."/>
            <person name="Spatafora J.W."/>
            <person name="Turgeon B.G."/>
            <person name="de Wit P.J.G.M."/>
            <person name="Zhong S."/>
            <person name="Goodwin S.B."/>
            <person name="Grigoriev I.V."/>
        </authorList>
    </citation>
    <scope>NUCLEOTIDE SEQUENCE [LARGE SCALE GENOMIC DNA]</scope>
    <source>
        <strain evidence="4 5">UAMH 10762</strain>
    </source>
</reference>
<evidence type="ECO:0000256" key="1">
    <source>
        <dbReference type="SAM" id="MobiDB-lite"/>
    </source>
</evidence>
<feature type="compositionally biased region" description="Basic and acidic residues" evidence="1">
    <location>
        <begin position="288"/>
        <end position="301"/>
    </location>
</feature>
<dbReference type="OrthoDB" id="5215637at2759"/>
<protein>
    <recommendedName>
        <fullName evidence="6">Mid2 domain-containing protein</fullName>
    </recommendedName>
</protein>
<keyword evidence="3" id="KW-0732">Signal</keyword>
<dbReference type="EMBL" id="KB445553">
    <property type="protein sequence ID" value="EMC98481.1"/>
    <property type="molecule type" value="Genomic_DNA"/>
</dbReference>
<dbReference type="eggNOG" id="ENOG502SQDU">
    <property type="taxonomic scope" value="Eukaryota"/>
</dbReference>
<feature type="chain" id="PRO_5004021331" description="Mid2 domain-containing protein" evidence="3">
    <location>
        <begin position="21"/>
        <end position="307"/>
    </location>
</feature>
<dbReference type="AlphaFoldDB" id="M2MP52"/>
<keyword evidence="2" id="KW-0812">Transmembrane</keyword>
<accession>M2MP52</accession>
<dbReference type="OMA" id="DDNCANA"/>
<proteinExistence type="predicted"/>
<dbReference type="RefSeq" id="XP_007675074.1">
    <property type="nucleotide sequence ID" value="XM_007676884.1"/>
</dbReference>
<feature type="region of interest" description="Disordered" evidence="1">
    <location>
        <begin position="263"/>
        <end position="307"/>
    </location>
</feature>
<keyword evidence="2" id="KW-1133">Transmembrane helix</keyword>
<organism evidence="4 5">
    <name type="scientific">Baudoinia panamericana (strain UAMH 10762)</name>
    <name type="common">Angels' share fungus</name>
    <name type="synonym">Baudoinia compniacensis (strain UAMH 10762)</name>
    <dbReference type="NCBI Taxonomy" id="717646"/>
    <lineage>
        <taxon>Eukaryota</taxon>
        <taxon>Fungi</taxon>
        <taxon>Dikarya</taxon>
        <taxon>Ascomycota</taxon>
        <taxon>Pezizomycotina</taxon>
        <taxon>Dothideomycetes</taxon>
        <taxon>Dothideomycetidae</taxon>
        <taxon>Mycosphaerellales</taxon>
        <taxon>Teratosphaeriaceae</taxon>
        <taxon>Baudoinia</taxon>
    </lineage>
</organism>
<dbReference type="GeneID" id="19107601"/>
<dbReference type="Proteomes" id="UP000011761">
    <property type="component" value="Unassembled WGS sequence"/>
</dbReference>
<dbReference type="KEGG" id="bcom:BAUCODRAFT_121349"/>
<dbReference type="HOGENOM" id="CLU_055859_6_1_1"/>
<evidence type="ECO:0008006" key="6">
    <source>
        <dbReference type="Google" id="ProtNLM"/>
    </source>
</evidence>